<dbReference type="SUPFAM" id="SSF55874">
    <property type="entry name" value="ATPase domain of HSP90 chaperone/DNA topoisomerase II/histidine kinase"/>
    <property type="match status" value="1"/>
</dbReference>
<dbReference type="RefSeq" id="WP_073583606.1">
    <property type="nucleotide sequence ID" value="NZ_CBCSEA010000008.1"/>
</dbReference>
<dbReference type="InterPro" id="IPR036890">
    <property type="entry name" value="HATPase_C_sf"/>
</dbReference>
<protein>
    <submittedName>
        <fullName evidence="1">Uncharacterized protein</fullName>
    </submittedName>
</protein>
<evidence type="ECO:0000313" key="2">
    <source>
        <dbReference type="Proteomes" id="UP000184611"/>
    </source>
</evidence>
<name>A0A1M7ZX61_9FLAO</name>
<accession>A0A1M7ZX61</accession>
<keyword evidence="2" id="KW-1185">Reference proteome</keyword>
<dbReference type="EMBL" id="FRYK01000003">
    <property type="protein sequence ID" value="SHO73452.1"/>
    <property type="molecule type" value="Genomic_DNA"/>
</dbReference>
<organism evidence="1 2">
    <name type="scientific">Flavobacterium cucumis</name>
    <dbReference type="NCBI Taxonomy" id="416016"/>
    <lineage>
        <taxon>Bacteria</taxon>
        <taxon>Pseudomonadati</taxon>
        <taxon>Bacteroidota</taxon>
        <taxon>Flavobacteriia</taxon>
        <taxon>Flavobacteriales</taxon>
        <taxon>Flavobacteriaceae</taxon>
        <taxon>Flavobacterium</taxon>
    </lineage>
</organism>
<gene>
    <name evidence="1" type="ORF">SAMN05443547_1813</name>
</gene>
<evidence type="ECO:0000313" key="1">
    <source>
        <dbReference type="EMBL" id="SHO73452.1"/>
    </source>
</evidence>
<dbReference type="STRING" id="416016.SAMN05443547_1813"/>
<dbReference type="Proteomes" id="UP000184611">
    <property type="component" value="Unassembled WGS sequence"/>
</dbReference>
<proteinExistence type="predicted"/>
<sequence>MKQKFNRNTWFRKKDSTIEFTGKLNSFNVKDVCSAINMFKESSNQDLTLDFSKVMQAYPNGVLPIISSITEIRDEGYNVYVKLPHNENVRRLFRSVNWAHYLAPSQFEKSEAMHDRHLVTRNFKDEKEQFQIVNDFMDVVLRSMELPKDIISGLEWSVNEITDNVLNHSKSKNGGFVQASTYPTNGVIAFAVADSGRGILESLKEGFPSLRTDTQAIGEAMKAGVTRNPKYGQGNGLAGSLRVTTLTGGSLEITSGKARVISTSNETTRNDRRDFQYYQGTLVCGQINVTNDFSISKALNFGMDENYEPGNVIDYHYEMEDQDCLILSMKKETTGFGTRRSGKQINTKINNLIKAKPNYPLVIDWEGVPVISSSFADEMVGKLFIKLGAISFSSIIRNINMEPLIRNLLDKAISQRLTQSNDEDE</sequence>
<dbReference type="Gene3D" id="3.30.565.10">
    <property type="entry name" value="Histidine kinase-like ATPase, C-terminal domain"/>
    <property type="match status" value="1"/>
</dbReference>
<dbReference type="AlphaFoldDB" id="A0A1M7ZX61"/>
<reference evidence="2" key="1">
    <citation type="submission" date="2016-12" db="EMBL/GenBank/DDBJ databases">
        <authorList>
            <person name="Varghese N."/>
            <person name="Submissions S."/>
        </authorList>
    </citation>
    <scope>NUCLEOTIDE SEQUENCE [LARGE SCALE GENOMIC DNA]</scope>
    <source>
        <strain evidence="2">DSM 18830</strain>
    </source>
</reference>